<dbReference type="PANTHER" id="PTHR34385:SF1">
    <property type="entry name" value="PEPTIDOGLYCAN L-ALANYL-D-GLUTAMATE ENDOPEPTIDASE CWLK"/>
    <property type="match status" value="1"/>
</dbReference>
<dbReference type="AlphaFoldDB" id="A0A4U1MI24"/>
<dbReference type="CDD" id="cd14845">
    <property type="entry name" value="L-Ala-D-Glu_peptidase_like"/>
    <property type="match status" value="1"/>
</dbReference>
<dbReference type="InterPro" id="IPR039561">
    <property type="entry name" value="Peptidase_M15C"/>
</dbReference>
<proteinExistence type="predicted"/>
<dbReference type="OrthoDB" id="9799970at2"/>
<evidence type="ECO:0000259" key="1">
    <source>
        <dbReference type="Pfam" id="PF13539"/>
    </source>
</evidence>
<evidence type="ECO:0000313" key="3">
    <source>
        <dbReference type="Proteomes" id="UP000310541"/>
    </source>
</evidence>
<gene>
    <name evidence="2" type="ORF">FBF83_12055</name>
</gene>
<name>A0A4U1MI24_9BACL</name>
<dbReference type="Gene3D" id="3.30.1380.10">
    <property type="match status" value="1"/>
</dbReference>
<dbReference type="InterPro" id="IPR009045">
    <property type="entry name" value="Zn_M74/Hedgehog-like"/>
</dbReference>
<dbReference type="EMBL" id="SWFM01000003">
    <property type="protein sequence ID" value="TKD70391.1"/>
    <property type="molecule type" value="Genomic_DNA"/>
</dbReference>
<dbReference type="Pfam" id="PF13539">
    <property type="entry name" value="Peptidase_M15_4"/>
    <property type="match status" value="1"/>
</dbReference>
<dbReference type="GO" id="GO:0008233">
    <property type="term" value="F:peptidase activity"/>
    <property type="evidence" value="ECO:0007669"/>
    <property type="project" value="InterPro"/>
</dbReference>
<sequence>MLTFLFLIGIGVVVLTIANDYTPSSGLFKREEVPPPNSLHSTVNEAKNTLITKSAEKGIEVVITDGHRTEQEQNELYERGRTKAGLVVTNVEGGESYHNYGLAIDFALKLDDGDVVWDMKRDDNANGKADWMEVVSIAKDLGFQWGGDWTSFKDYPHLQMNFGLTIRELKYGERPDSGEYATK</sequence>
<dbReference type="PANTHER" id="PTHR34385">
    <property type="entry name" value="D-ALANYL-D-ALANINE CARBOXYPEPTIDASE"/>
    <property type="match status" value="1"/>
</dbReference>
<evidence type="ECO:0000313" key="2">
    <source>
        <dbReference type="EMBL" id="TKD70391.1"/>
    </source>
</evidence>
<accession>A0A4U1MI24</accession>
<organism evidence="2 3">
    <name type="scientific">Guptibacillus hwajinpoensis</name>
    <dbReference type="NCBI Taxonomy" id="208199"/>
    <lineage>
        <taxon>Bacteria</taxon>
        <taxon>Bacillati</taxon>
        <taxon>Bacillota</taxon>
        <taxon>Bacilli</taxon>
        <taxon>Bacillales</taxon>
        <taxon>Guptibacillaceae</taxon>
        <taxon>Guptibacillus</taxon>
    </lineage>
</organism>
<dbReference type="Proteomes" id="UP000310541">
    <property type="component" value="Unassembled WGS sequence"/>
</dbReference>
<reference evidence="2 3" key="1">
    <citation type="submission" date="2019-04" db="EMBL/GenBank/DDBJ databases">
        <title>Genome sequence of Bacillus hwajinpoensis strain Y2.</title>
        <authorList>
            <person name="Fair J.L."/>
            <person name="Maclea K.S."/>
        </authorList>
    </citation>
    <scope>NUCLEOTIDE SEQUENCE [LARGE SCALE GENOMIC DNA]</scope>
    <source>
        <strain evidence="2 3">Y2</strain>
    </source>
</reference>
<feature type="domain" description="Peptidase M15C" evidence="1">
    <location>
        <begin position="93"/>
        <end position="160"/>
    </location>
</feature>
<comment type="caution">
    <text evidence="2">The sequence shown here is derived from an EMBL/GenBank/DDBJ whole genome shotgun (WGS) entry which is preliminary data.</text>
</comment>
<dbReference type="SUPFAM" id="SSF55166">
    <property type="entry name" value="Hedgehog/DD-peptidase"/>
    <property type="match status" value="1"/>
</dbReference>
<protein>
    <submittedName>
        <fullName evidence="2">M15 family metallopeptidase</fullName>
    </submittedName>
</protein>
<dbReference type="InterPro" id="IPR052179">
    <property type="entry name" value="DD-CPase-like"/>
</dbReference>